<dbReference type="NCBIfam" id="TIGR02532">
    <property type="entry name" value="IV_pilin_GFxxxE"/>
    <property type="match status" value="1"/>
</dbReference>
<keyword evidence="3" id="KW-1133">Transmembrane helix</keyword>
<keyword evidence="5" id="KW-1185">Reference proteome</keyword>
<reference evidence="4 5" key="1">
    <citation type="submission" date="2017-06" db="EMBL/GenBank/DDBJ databases">
        <authorList>
            <consortium name="Pathogen Informatics"/>
        </authorList>
    </citation>
    <scope>NUCLEOTIDE SEQUENCE [LARGE SCALE GENOMIC DNA]</scope>
    <source>
        <strain evidence="4 5">NCTC13839</strain>
    </source>
</reference>
<feature type="transmembrane region" description="Helical" evidence="3">
    <location>
        <begin position="12"/>
        <end position="30"/>
    </location>
</feature>
<dbReference type="RefSeq" id="WP_095090113.1">
    <property type="nucleotide sequence ID" value="NZ_BMDM01000002.1"/>
</dbReference>
<keyword evidence="3" id="KW-0812">Transmembrane</keyword>
<dbReference type="Proteomes" id="UP000242084">
    <property type="component" value="Chromosome 1"/>
</dbReference>
<dbReference type="EMBL" id="LT906462">
    <property type="protein sequence ID" value="SNV66647.1"/>
    <property type="molecule type" value="Genomic_DNA"/>
</dbReference>
<dbReference type="InterPro" id="IPR012902">
    <property type="entry name" value="N_methyl_site"/>
</dbReference>
<organism evidence="4 5">
    <name type="scientific">Mammaliicoccus stepanovicii</name>
    <dbReference type="NCBI Taxonomy" id="643214"/>
    <lineage>
        <taxon>Bacteria</taxon>
        <taxon>Bacillati</taxon>
        <taxon>Bacillota</taxon>
        <taxon>Bacilli</taxon>
        <taxon>Bacillales</taxon>
        <taxon>Staphylococcaceae</taxon>
        <taxon>Mammaliicoccus</taxon>
    </lineage>
</organism>
<evidence type="ECO:0000256" key="2">
    <source>
        <dbReference type="ARBA" id="ARBA00023287"/>
    </source>
</evidence>
<dbReference type="AlphaFoldDB" id="A0A239Z6Q0"/>
<evidence type="ECO:0000256" key="3">
    <source>
        <dbReference type="SAM" id="Phobius"/>
    </source>
</evidence>
<accession>A0A239Z6Q0</accession>
<evidence type="ECO:0000313" key="5">
    <source>
        <dbReference type="Proteomes" id="UP000242084"/>
    </source>
</evidence>
<dbReference type="GO" id="GO:0030420">
    <property type="term" value="P:establishment of competence for transformation"/>
    <property type="evidence" value="ECO:0007669"/>
    <property type="project" value="UniProtKB-KW"/>
</dbReference>
<name>A0A239Z6Q0_9STAP</name>
<keyword evidence="3" id="KW-0472">Membrane</keyword>
<keyword evidence="2" id="KW-0178">Competence</keyword>
<proteinExistence type="predicted"/>
<dbReference type="GO" id="GO:0009986">
    <property type="term" value="C:cell surface"/>
    <property type="evidence" value="ECO:0007669"/>
    <property type="project" value="UniProtKB-SubCell"/>
</dbReference>
<dbReference type="KEGG" id="sste:SAMEA4384403_1232"/>
<evidence type="ECO:0000313" key="4">
    <source>
        <dbReference type="EMBL" id="SNV66647.1"/>
    </source>
</evidence>
<dbReference type="SUPFAM" id="SSF54523">
    <property type="entry name" value="Pili subunits"/>
    <property type="match status" value="1"/>
</dbReference>
<dbReference type="PIRSF" id="PIRSF021292">
    <property type="entry name" value="Competence_ComGD"/>
    <property type="match status" value="1"/>
</dbReference>
<comment type="subcellular location">
    <subcellularLocation>
        <location evidence="1">Cell surface</location>
    </subcellularLocation>
</comment>
<dbReference type="NCBIfam" id="NF040982">
    <property type="entry name" value="ComGD"/>
    <property type="match status" value="1"/>
</dbReference>
<dbReference type="InterPro" id="IPR016785">
    <property type="entry name" value="ComGD"/>
</dbReference>
<sequence length="142" mass="16686">MSNKGFTLIEMIFVLSIVSMITMLTMYMTINSVDKIGLTNGIVDFETKLEYLEIKSLLTQKPILVWFKPNAHKIYYQTERNNIRELSLYKGKVANDNKFTTMVYDGKGNINQFGTLKMTFSNKRYRVIFRIEKGRYKIVKEQ</sequence>
<dbReference type="OrthoDB" id="2412425at2"/>
<gene>
    <name evidence="4" type="primary">comGD</name>
    <name evidence="4" type="ORF">SAMEA4384403_01232</name>
</gene>
<protein>
    <submittedName>
        <fullName evidence="4">Late competence protein ComGD, access of DNA to ComEA</fullName>
    </submittedName>
</protein>
<evidence type="ECO:0000256" key="1">
    <source>
        <dbReference type="ARBA" id="ARBA00004241"/>
    </source>
</evidence>
<dbReference type="InterPro" id="IPR045584">
    <property type="entry name" value="Pilin-like"/>
</dbReference>
<dbReference type="Pfam" id="PF07963">
    <property type="entry name" value="N_methyl"/>
    <property type="match status" value="1"/>
</dbReference>
<dbReference type="PROSITE" id="PS00409">
    <property type="entry name" value="PROKAR_NTER_METHYL"/>
    <property type="match status" value="1"/>
</dbReference>